<name>A0A663EME2_AQUCH</name>
<dbReference type="AlphaFoldDB" id="A0A663EME2"/>
<reference evidence="2" key="1">
    <citation type="submission" date="2025-08" db="UniProtKB">
        <authorList>
            <consortium name="Ensembl"/>
        </authorList>
    </citation>
    <scope>IDENTIFICATION</scope>
</reference>
<accession>A0A663EME2</accession>
<dbReference type="Proteomes" id="UP000472275">
    <property type="component" value="Chromosome 13"/>
</dbReference>
<evidence type="ECO:0000256" key="1">
    <source>
        <dbReference type="SAM" id="MobiDB-lite"/>
    </source>
</evidence>
<feature type="region of interest" description="Disordered" evidence="1">
    <location>
        <begin position="89"/>
        <end position="112"/>
    </location>
</feature>
<evidence type="ECO:0000313" key="3">
    <source>
        <dbReference type="Proteomes" id="UP000472275"/>
    </source>
</evidence>
<protein>
    <submittedName>
        <fullName evidence="2">Uncharacterized protein</fullName>
    </submittedName>
</protein>
<sequence>MQASLLSLFYEPRAMKSRLETQKCLNICWEKIDLHPACESCCPPNLQYSLSSSTPSIGVSLSLDHPTYPQCLHSGSSLRFQKWRETSSQPALISQHSPLATKSSDVTGSNIS</sequence>
<proteinExistence type="predicted"/>
<organism evidence="2 3">
    <name type="scientific">Aquila chrysaetos chrysaetos</name>
    <dbReference type="NCBI Taxonomy" id="223781"/>
    <lineage>
        <taxon>Eukaryota</taxon>
        <taxon>Metazoa</taxon>
        <taxon>Chordata</taxon>
        <taxon>Craniata</taxon>
        <taxon>Vertebrata</taxon>
        <taxon>Euteleostomi</taxon>
        <taxon>Archelosauria</taxon>
        <taxon>Archosauria</taxon>
        <taxon>Dinosauria</taxon>
        <taxon>Saurischia</taxon>
        <taxon>Theropoda</taxon>
        <taxon>Coelurosauria</taxon>
        <taxon>Aves</taxon>
        <taxon>Neognathae</taxon>
        <taxon>Neoaves</taxon>
        <taxon>Telluraves</taxon>
        <taxon>Accipitrimorphae</taxon>
        <taxon>Accipitriformes</taxon>
        <taxon>Accipitridae</taxon>
        <taxon>Accipitrinae</taxon>
        <taxon>Aquila</taxon>
    </lineage>
</organism>
<dbReference type="Ensembl" id="ENSACCT00020013688.1">
    <property type="protein sequence ID" value="ENSACCP00020013089.1"/>
    <property type="gene ID" value="ENSACCG00020009020.1"/>
</dbReference>
<keyword evidence="3" id="KW-1185">Reference proteome</keyword>
<evidence type="ECO:0000313" key="2">
    <source>
        <dbReference type="Ensembl" id="ENSACCP00020013089.1"/>
    </source>
</evidence>
<dbReference type="InParanoid" id="A0A663EME2"/>
<reference evidence="2" key="2">
    <citation type="submission" date="2025-09" db="UniProtKB">
        <authorList>
            <consortium name="Ensembl"/>
        </authorList>
    </citation>
    <scope>IDENTIFICATION</scope>
</reference>